<evidence type="ECO:0000313" key="2">
    <source>
        <dbReference type="EMBL" id="RBP51425.1"/>
    </source>
</evidence>
<dbReference type="EMBL" id="QNRT01000002">
    <property type="protein sequence ID" value="RBP51425.1"/>
    <property type="molecule type" value="Genomic_DNA"/>
</dbReference>
<dbReference type="AlphaFoldDB" id="A0A395JLX2"/>
<dbReference type="InterPro" id="IPR011644">
    <property type="entry name" value="Heme_NO-bd"/>
</dbReference>
<accession>A0A395JLX2</accession>
<dbReference type="Gene3D" id="3.90.1520.10">
    <property type="entry name" value="H-NOX domain"/>
    <property type="match status" value="1"/>
</dbReference>
<dbReference type="InterPro" id="IPR024096">
    <property type="entry name" value="NO_sig/Golgi_transp_ligand-bd"/>
</dbReference>
<evidence type="ECO:0000313" key="3">
    <source>
        <dbReference type="Proteomes" id="UP000253083"/>
    </source>
</evidence>
<dbReference type="SUPFAM" id="SSF111126">
    <property type="entry name" value="Ligand-binding domain in the NO signalling and Golgi transport"/>
    <property type="match status" value="1"/>
</dbReference>
<gene>
    <name evidence="2" type="ORF">DFR28_102852</name>
</gene>
<comment type="caution">
    <text evidence="2">The sequence shown here is derived from an EMBL/GenBank/DDBJ whole genome shotgun (WGS) entry which is preliminary data.</text>
</comment>
<dbReference type="InParanoid" id="A0A395JLX2"/>
<evidence type="ECO:0000259" key="1">
    <source>
        <dbReference type="Pfam" id="PF07700"/>
    </source>
</evidence>
<sequence length="181" mass="20168">MKGIILSEFVEFLEQHAGEDAAQQIIDQCQLASDGAYSRVGLYDYHELIQLLTESVSETGASAEEMLDGFSNHLFAVFKRDYGVFFEGIGNAAQMLMQIDNHIHVEVEKLYPDAELPRFDYRQDGANLILNYQSPRPLALVAKALVSACLKYFGDQEVLTAYTLSEDLKSAEFVIQMAAAS</sequence>
<dbReference type="GO" id="GO:0020037">
    <property type="term" value="F:heme binding"/>
    <property type="evidence" value="ECO:0007669"/>
    <property type="project" value="InterPro"/>
</dbReference>
<dbReference type="InterPro" id="IPR038158">
    <property type="entry name" value="H-NOX_domain_sf"/>
</dbReference>
<protein>
    <submittedName>
        <fullName evidence="2">Heme-NO-binding protein</fullName>
    </submittedName>
</protein>
<name>A0A395JLX2_9GAMM</name>
<proteinExistence type="predicted"/>
<reference evidence="2 3" key="1">
    <citation type="submission" date="2018-06" db="EMBL/GenBank/DDBJ databases">
        <title>Genomic Encyclopedia of Type Strains, Phase IV (KMG-IV): sequencing the most valuable type-strain genomes for metagenomic binning, comparative biology and taxonomic classification.</title>
        <authorList>
            <person name="Goeker M."/>
        </authorList>
    </citation>
    <scope>NUCLEOTIDE SEQUENCE [LARGE SCALE GENOMIC DNA]</scope>
    <source>
        <strain evidence="2 3">DSM 24032</strain>
    </source>
</reference>
<dbReference type="Proteomes" id="UP000253083">
    <property type="component" value="Unassembled WGS sequence"/>
</dbReference>
<dbReference type="RefSeq" id="WP_113954195.1">
    <property type="nucleotide sequence ID" value="NZ_QNRT01000002.1"/>
</dbReference>
<dbReference type="OrthoDB" id="7266652at2"/>
<feature type="domain" description="Heme NO-binding" evidence="1">
    <location>
        <begin position="2"/>
        <end position="155"/>
    </location>
</feature>
<dbReference type="Pfam" id="PF07700">
    <property type="entry name" value="HNOB"/>
    <property type="match status" value="1"/>
</dbReference>
<keyword evidence="3" id="KW-1185">Reference proteome</keyword>
<organism evidence="2 3">
    <name type="scientific">Arenicella xantha</name>
    <dbReference type="NCBI Taxonomy" id="644221"/>
    <lineage>
        <taxon>Bacteria</taxon>
        <taxon>Pseudomonadati</taxon>
        <taxon>Pseudomonadota</taxon>
        <taxon>Gammaproteobacteria</taxon>
        <taxon>Arenicellales</taxon>
        <taxon>Arenicellaceae</taxon>
        <taxon>Arenicella</taxon>
    </lineage>
</organism>